<dbReference type="RefSeq" id="WP_066353504.1">
    <property type="nucleotide sequence ID" value="NZ_LOED01000016.1"/>
</dbReference>
<dbReference type="Pfam" id="PF07510">
    <property type="entry name" value="GmrSD_C"/>
    <property type="match status" value="1"/>
</dbReference>
<feature type="domain" description="GmrSD restriction endonucleases C-terminal" evidence="2">
    <location>
        <begin position="407"/>
        <end position="545"/>
    </location>
</feature>
<dbReference type="InParanoid" id="A0A140L880"/>
<evidence type="ECO:0008006" key="5">
    <source>
        <dbReference type="Google" id="ProtNLM"/>
    </source>
</evidence>
<dbReference type="PANTHER" id="PTHR35149:SF2">
    <property type="entry name" value="DUF262 DOMAIN-CONTAINING PROTEIN"/>
    <property type="match status" value="1"/>
</dbReference>
<dbReference type="PATRIC" id="fig|520764.3.peg.1545"/>
<sequence length="555" mass="65434">MKFIEAKEVKLQEMLSNAQEAYKVPIYQRPYAWGKDQWEDLFEDLKGLKSDDMHFLGSIVVVPEGEHRFGINYFQVVDGQQRLATVLIWLSAIRDVAQEKGNTELATYLTETFLFAKEWESGRQKKVPKLQLGELDNDAFQRVLEGKSKEGNHLIYECYKYFKNKTDEESMWQIILNNISIVHINAFNHFNAFRLFETLNDRGLELSAADLIKNFLLMKVSKDEEALNDVINQWNEMYDKVRDREPVKFIRRYFLANYKGKISESRLYEEVREKLEGEDTEKIRNFTRALNENATIYKKILECSFSSEKINKKLRELHLVEVAPSFTLLLKIMPCLTNDEISERDILDIMDMIESFHIRWGVCGQSTSTLDQIYNDICMSLNNIKPQDFKVTIKDILQKVISKNNVDDNPFKENFKSRPFKPDETRTKYILWKLSKPTGETTINIKQIQTEHVMPQKLSNKWLDYLKEKTSKNEDEVKALHKENLNKIGNLTIIKGEWNISMSNRLFVEKKEDYKKSEFQITKELCNYADWTFEEIEKRAERLAEEACKIWKIAD</sequence>
<organism evidence="3 4">
    <name type="scientific">Fervidicola ferrireducens</name>
    <dbReference type="NCBI Taxonomy" id="520764"/>
    <lineage>
        <taxon>Bacteria</taxon>
        <taxon>Bacillati</taxon>
        <taxon>Bacillota</taxon>
        <taxon>Clostridia</taxon>
        <taxon>Thermosediminibacterales</taxon>
        <taxon>Thermosediminibacteraceae</taxon>
        <taxon>Fervidicola</taxon>
    </lineage>
</organism>
<name>A0A140L880_9FIRM</name>
<dbReference type="InterPro" id="IPR011089">
    <property type="entry name" value="GmrSD_C"/>
</dbReference>
<evidence type="ECO:0000313" key="4">
    <source>
        <dbReference type="Proteomes" id="UP000070427"/>
    </source>
</evidence>
<protein>
    <recommendedName>
        <fullName evidence="5">DUF262 domain-containing protein</fullName>
    </recommendedName>
</protein>
<dbReference type="STRING" id="520764.AN618_14400"/>
<gene>
    <name evidence="3" type="ORF">AN618_14400</name>
</gene>
<comment type="caution">
    <text evidence="3">The sequence shown here is derived from an EMBL/GenBank/DDBJ whole genome shotgun (WGS) entry which is preliminary data.</text>
</comment>
<reference evidence="3 4" key="1">
    <citation type="submission" date="2015-12" db="EMBL/GenBank/DDBJ databases">
        <title>Draft genome sequnece of Fervidicola ferrireducens strain Y170.</title>
        <authorList>
            <person name="Patel B.K."/>
        </authorList>
    </citation>
    <scope>NUCLEOTIDE SEQUENCE [LARGE SCALE GENOMIC DNA]</scope>
    <source>
        <strain evidence="3 4">Y170</strain>
    </source>
</reference>
<proteinExistence type="predicted"/>
<dbReference type="OrthoDB" id="9798761at2"/>
<accession>A0A140L880</accession>
<evidence type="ECO:0000259" key="1">
    <source>
        <dbReference type="Pfam" id="PF03235"/>
    </source>
</evidence>
<dbReference type="Pfam" id="PF03235">
    <property type="entry name" value="GmrSD_N"/>
    <property type="match status" value="1"/>
</dbReference>
<evidence type="ECO:0000259" key="2">
    <source>
        <dbReference type="Pfam" id="PF07510"/>
    </source>
</evidence>
<feature type="domain" description="GmrSD restriction endonucleases N-terminal" evidence="1">
    <location>
        <begin position="12"/>
        <end position="217"/>
    </location>
</feature>
<dbReference type="PANTHER" id="PTHR35149">
    <property type="entry name" value="SLL5132 PROTEIN"/>
    <property type="match status" value="1"/>
</dbReference>
<dbReference type="Proteomes" id="UP000070427">
    <property type="component" value="Unassembled WGS sequence"/>
</dbReference>
<dbReference type="EMBL" id="LOED01000016">
    <property type="protein sequence ID" value="KXG76755.1"/>
    <property type="molecule type" value="Genomic_DNA"/>
</dbReference>
<evidence type="ECO:0000313" key="3">
    <source>
        <dbReference type="EMBL" id="KXG76755.1"/>
    </source>
</evidence>
<dbReference type="InterPro" id="IPR004919">
    <property type="entry name" value="GmrSD_N"/>
</dbReference>
<dbReference type="AlphaFoldDB" id="A0A140L880"/>
<keyword evidence="4" id="KW-1185">Reference proteome</keyword>